<evidence type="ECO:0000256" key="6">
    <source>
        <dbReference type="ARBA" id="ARBA00023315"/>
    </source>
</evidence>
<dbReference type="EMBL" id="BDEQ01000001">
    <property type="protein sequence ID" value="GAT92272.1"/>
    <property type="molecule type" value="Genomic_DNA"/>
</dbReference>
<feature type="transmembrane region" description="Helical" evidence="7">
    <location>
        <begin position="45"/>
        <end position="68"/>
    </location>
</feature>
<name>A0A5K1UVL4_ENTHI</name>
<keyword evidence="5 7" id="KW-0472">Membrane</keyword>
<proteinExistence type="inferred from homology"/>
<dbReference type="Proteomes" id="UP000078387">
    <property type="component" value="Unassembled WGS sequence"/>
</dbReference>
<evidence type="ECO:0000256" key="4">
    <source>
        <dbReference type="ARBA" id="ARBA00022989"/>
    </source>
</evidence>
<dbReference type="AlphaFoldDB" id="A0A5K1UVL4"/>
<evidence type="ECO:0000256" key="2">
    <source>
        <dbReference type="ARBA" id="ARBA00022679"/>
    </source>
</evidence>
<protein>
    <recommendedName>
        <fullName evidence="7">Palmitoyltransferase</fullName>
        <ecNumber evidence="7">2.3.1.225</ecNumber>
    </recommendedName>
</protein>
<feature type="transmembrane region" description="Helical" evidence="7">
    <location>
        <begin position="74"/>
        <end position="94"/>
    </location>
</feature>
<dbReference type="InterPro" id="IPR039859">
    <property type="entry name" value="PFA4/ZDH16/20/ERF2-like"/>
</dbReference>
<comment type="similarity">
    <text evidence="7">Belongs to the DHHC palmitoyltransferase family.</text>
</comment>
<dbReference type="InterPro" id="IPR001594">
    <property type="entry name" value="Palmitoyltrfase_DHHC"/>
</dbReference>
<evidence type="ECO:0000256" key="7">
    <source>
        <dbReference type="RuleBase" id="RU079119"/>
    </source>
</evidence>
<dbReference type="VEuPathDB" id="AmoebaDB:KM1_074450"/>
<dbReference type="PROSITE" id="PS50216">
    <property type="entry name" value="DHHC"/>
    <property type="match status" value="1"/>
</dbReference>
<comment type="caution">
    <text evidence="9">The sequence shown here is derived from an EMBL/GenBank/DDBJ whole genome shotgun (WGS) entry which is preliminary data.</text>
</comment>
<dbReference type="VEuPathDB" id="AmoebaDB:EHI5A_056760"/>
<evidence type="ECO:0000313" key="10">
    <source>
        <dbReference type="Proteomes" id="UP000078387"/>
    </source>
</evidence>
<comment type="catalytic activity">
    <reaction evidence="7">
        <text>L-cysteinyl-[protein] + hexadecanoyl-CoA = S-hexadecanoyl-L-cysteinyl-[protein] + CoA</text>
        <dbReference type="Rhea" id="RHEA:36683"/>
        <dbReference type="Rhea" id="RHEA-COMP:10131"/>
        <dbReference type="Rhea" id="RHEA-COMP:11032"/>
        <dbReference type="ChEBI" id="CHEBI:29950"/>
        <dbReference type="ChEBI" id="CHEBI:57287"/>
        <dbReference type="ChEBI" id="CHEBI:57379"/>
        <dbReference type="ChEBI" id="CHEBI:74151"/>
        <dbReference type="EC" id="2.3.1.225"/>
    </reaction>
</comment>
<organism evidence="9 10">
    <name type="scientific">Entamoeba histolytica</name>
    <dbReference type="NCBI Taxonomy" id="5759"/>
    <lineage>
        <taxon>Eukaryota</taxon>
        <taxon>Amoebozoa</taxon>
        <taxon>Evosea</taxon>
        <taxon>Archamoebae</taxon>
        <taxon>Mastigamoebida</taxon>
        <taxon>Entamoebidae</taxon>
        <taxon>Entamoeba</taxon>
    </lineage>
</organism>
<evidence type="ECO:0000313" key="9">
    <source>
        <dbReference type="EMBL" id="GAT92272.1"/>
    </source>
</evidence>
<evidence type="ECO:0000256" key="5">
    <source>
        <dbReference type="ARBA" id="ARBA00023136"/>
    </source>
</evidence>
<feature type="transmembrane region" description="Helical" evidence="7">
    <location>
        <begin position="227"/>
        <end position="250"/>
    </location>
</feature>
<evidence type="ECO:0000256" key="1">
    <source>
        <dbReference type="ARBA" id="ARBA00004141"/>
    </source>
</evidence>
<dbReference type="VEuPathDB" id="AmoebaDB:EHI7A_036900"/>
<keyword evidence="3 7" id="KW-0812">Transmembrane</keyword>
<comment type="subcellular location">
    <subcellularLocation>
        <location evidence="1">Membrane</location>
        <topology evidence="1">Multi-pass membrane protein</topology>
    </subcellularLocation>
</comment>
<gene>
    <name evidence="9" type="ORF">CL6EHI_049860</name>
</gene>
<evidence type="ECO:0000259" key="8">
    <source>
        <dbReference type="Pfam" id="PF01529"/>
    </source>
</evidence>
<comment type="domain">
    <text evidence="7">The DHHC domain is required for palmitoyltransferase activity.</text>
</comment>
<feature type="domain" description="Palmitoyltransferase DHHC" evidence="8">
    <location>
        <begin position="136"/>
        <end position="263"/>
    </location>
</feature>
<feature type="transmembrane region" description="Helical" evidence="7">
    <location>
        <begin position="187"/>
        <end position="207"/>
    </location>
</feature>
<dbReference type="VEuPathDB" id="AmoebaDB:EHI_049860"/>
<keyword evidence="2 7" id="KW-0808">Transferase</keyword>
<dbReference type="PANTHER" id="PTHR12246">
    <property type="entry name" value="PALMITOYLTRANSFERASE ZDHHC16"/>
    <property type="match status" value="1"/>
</dbReference>
<accession>A0A5K1UVL4</accession>
<keyword evidence="6 7" id="KW-0012">Acyltransferase</keyword>
<evidence type="ECO:0000256" key="3">
    <source>
        <dbReference type="ARBA" id="ARBA00022692"/>
    </source>
</evidence>
<keyword evidence="4 7" id="KW-1133">Transmembrane helix</keyword>
<dbReference type="GO" id="GO:0019706">
    <property type="term" value="F:protein-cysteine S-palmitoyltransferase activity"/>
    <property type="evidence" value="ECO:0007669"/>
    <property type="project" value="UniProtKB-EC"/>
</dbReference>
<reference evidence="9 10" key="1">
    <citation type="submission" date="2016-05" db="EMBL/GenBank/DDBJ databases">
        <title>First whole genome sequencing of Entamoeba histolytica HM1:IMSS-clone-6.</title>
        <authorList>
            <person name="Mukherjee Avik.K."/>
            <person name="Izumyama S."/>
            <person name="Nakada-Tsukui K."/>
            <person name="Nozaki T."/>
        </authorList>
    </citation>
    <scope>NUCLEOTIDE SEQUENCE [LARGE SCALE GENOMIC DNA]</scope>
    <source>
        <strain evidence="9 10">HM1:IMSS clone 6</strain>
    </source>
</reference>
<dbReference type="GO" id="GO:0016020">
    <property type="term" value="C:membrane"/>
    <property type="evidence" value="ECO:0007669"/>
    <property type="project" value="UniProtKB-SubCell"/>
</dbReference>
<dbReference type="VEuPathDB" id="AmoebaDB:EHI8A_032380"/>
<dbReference type="Pfam" id="PF01529">
    <property type="entry name" value="DHHC"/>
    <property type="match status" value="1"/>
</dbReference>
<sequence length="305" mass="35902">MEVDISNQPNLPTPPYYNRLHDMSNKMIQTERDGKIMIEKYQKYILIYGALLIMFSTSLFFYCFYIKMNWIQSHPFLLIFTIGVITNSLFRLFLPIKPSYYNGGYIPSCSEEEKSQAIERAQLALKYNKKLIETNYPARYCIYCSHFLPPRAYHCVICNKCTLERDHHCSWLGCCVGKTNLRAFWQFLVSMGLIGIVGAYHLSMFWYEILFVSNIWTPFSFKIGLLYYFVIMMTCISFSITALMILMLYIHTRDILYGLSGVEIGELNTKEHNNEDVHHPPIRFSNFKKVLGPNILYWIFPLEFK</sequence>
<dbReference type="OMA" id="LRIVWCC"/>
<dbReference type="EC" id="2.3.1.225" evidence="7"/>